<organism evidence="1 2">
    <name type="scientific">Kitasatospora paranensis</name>
    <dbReference type="NCBI Taxonomy" id="258053"/>
    <lineage>
        <taxon>Bacteria</taxon>
        <taxon>Bacillati</taxon>
        <taxon>Actinomycetota</taxon>
        <taxon>Actinomycetes</taxon>
        <taxon>Kitasatosporales</taxon>
        <taxon>Streptomycetaceae</taxon>
        <taxon>Kitasatospora</taxon>
    </lineage>
</organism>
<dbReference type="RefSeq" id="WP_345705144.1">
    <property type="nucleotide sequence ID" value="NZ_BAABKV010000001.1"/>
</dbReference>
<evidence type="ECO:0000313" key="2">
    <source>
        <dbReference type="Proteomes" id="UP001596435"/>
    </source>
</evidence>
<dbReference type="Proteomes" id="UP001596435">
    <property type="component" value="Unassembled WGS sequence"/>
</dbReference>
<keyword evidence="2" id="KW-1185">Reference proteome</keyword>
<evidence type="ECO:0000313" key="1">
    <source>
        <dbReference type="EMBL" id="MFC7185044.1"/>
    </source>
</evidence>
<protein>
    <submittedName>
        <fullName evidence="1">Uncharacterized protein</fullName>
    </submittedName>
</protein>
<sequence length="65" mass="7090">MTDLFREELGAQLIQARAELAIALSAGDDDGVQAYRGRIGSLLRIAGRHGITLPHTPDEEEDEDD</sequence>
<dbReference type="EMBL" id="JBHTAJ010000140">
    <property type="protein sequence ID" value="MFC7185044.1"/>
    <property type="molecule type" value="Genomic_DNA"/>
</dbReference>
<accession>A0ABW2G697</accession>
<reference evidence="2" key="1">
    <citation type="journal article" date="2019" name="Int. J. Syst. Evol. Microbiol.">
        <title>The Global Catalogue of Microorganisms (GCM) 10K type strain sequencing project: providing services to taxonomists for standard genome sequencing and annotation.</title>
        <authorList>
            <consortium name="The Broad Institute Genomics Platform"/>
            <consortium name="The Broad Institute Genome Sequencing Center for Infectious Disease"/>
            <person name="Wu L."/>
            <person name="Ma J."/>
        </authorList>
    </citation>
    <scope>NUCLEOTIDE SEQUENCE [LARGE SCALE GENOMIC DNA]</scope>
    <source>
        <strain evidence="2">CGMCC 1.12859</strain>
    </source>
</reference>
<gene>
    <name evidence="1" type="ORF">ACFQMG_36410</name>
</gene>
<proteinExistence type="predicted"/>
<name>A0ABW2G697_9ACTN</name>
<comment type="caution">
    <text evidence="1">The sequence shown here is derived from an EMBL/GenBank/DDBJ whole genome shotgun (WGS) entry which is preliminary data.</text>
</comment>